<comment type="caution">
    <text evidence="1">The sequence shown here is derived from an EMBL/GenBank/DDBJ whole genome shotgun (WGS) entry which is preliminary data.</text>
</comment>
<protein>
    <recommendedName>
        <fullName evidence="3">3-methyladenine DNA glycosylase</fullName>
    </recommendedName>
</protein>
<sequence length="277" mass="32248">MTDKELYQFAYDFLRTFANVNDEILNRHLESEHIKPRDLKIVYYRLCESAQNKQMSSKVIGGSMNGLENLGKVLFDFDPTKVAQVFKKSDRDRLLDAIIKELKPSGQIRRATRSIWPQYCQSIIDAAHFLCSFKDVDDFYKWTDFFSEDNRAKPALPLLISYEISGIGFPLACDFLKELGFCDYGKPDVHLKEIFKALNLVDQNEKSTTKLDFQTLKVIDRIAKANDTTSYAVDKVFWLIGSGDFYLSNLKIGRQKREFIEKIKEHYPQHRTKLKNK</sequence>
<dbReference type="EMBL" id="VORB01000015">
    <property type="protein sequence ID" value="TXC75255.1"/>
    <property type="molecule type" value="Genomic_DNA"/>
</dbReference>
<name>A0A5C6UXA5_9FLAO</name>
<evidence type="ECO:0000313" key="1">
    <source>
        <dbReference type="EMBL" id="TXC75255.1"/>
    </source>
</evidence>
<organism evidence="1 2">
    <name type="scientific">Luteibaculum oceani</name>
    <dbReference type="NCBI Taxonomy" id="1294296"/>
    <lineage>
        <taxon>Bacteria</taxon>
        <taxon>Pseudomonadati</taxon>
        <taxon>Bacteroidota</taxon>
        <taxon>Flavobacteriia</taxon>
        <taxon>Flavobacteriales</taxon>
        <taxon>Luteibaculaceae</taxon>
        <taxon>Luteibaculum</taxon>
    </lineage>
</organism>
<accession>A0A5C6UXA5</accession>
<dbReference type="OrthoDB" id="1325941at2"/>
<reference evidence="1 2" key="1">
    <citation type="submission" date="2019-08" db="EMBL/GenBank/DDBJ databases">
        <title>Genome of Luteibaculum oceani JCM 18817.</title>
        <authorList>
            <person name="Bowman J.P."/>
        </authorList>
    </citation>
    <scope>NUCLEOTIDE SEQUENCE [LARGE SCALE GENOMIC DNA]</scope>
    <source>
        <strain evidence="1 2">JCM 18817</strain>
    </source>
</reference>
<evidence type="ECO:0008006" key="3">
    <source>
        <dbReference type="Google" id="ProtNLM"/>
    </source>
</evidence>
<keyword evidence="2" id="KW-1185">Reference proteome</keyword>
<dbReference type="RefSeq" id="WP_147015468.1">
    <property type="nucleotide sequence ID" value="NZ_VORB01000015.1"/>
</dbReference>
<proteinExistence type="predicted"/>
<gene>
    <name evidence="1" type="ORF">FRX97_11995</name>
</gene>
<evidence type="ECO:0000313" key="2">
    <source>
        <dbReference type="Proteomes" id="UP000321168"/>
    </source>
</evidence>
<dbReference type="Proteomes" id="UP000321168">
    <property type="component" value="Unassembled WGS sequence"/>
</dbReference>
<dbReference type="AlphaFoldDB" id="A0A5C6UXA5"/>